<gene>
    <name evidence="1" type="ORF">EVG20_g11656</name>
</gene>
<dbReference type="EMBL" id="SEOQ01001946">
    <property type="protein sequence ID" value="TFY50206.1"/>
    <property type="molecule type" value="Genomic_DNA"/>
</dbReference>
<name>A0A4Y9XJP9_9AGAM</name>
<proteinExistence type="predicted"/>
<evidence type="ECO:0000313" key="2">
    <source>
        <dbReference type="Proteomes" id="UP000298327"/>
    </source>
</evidence>
<comment type="caution">
    <text evidence="1">The sequence shown here is derived from an EMBL/GenBank/DDBJ whole genome shotgun (WGS) entry which is preliminary data.</text>
</comment>
<dbReference type="Proteomes" id="UP000298327">
    <property type="component" value="Unassembled WGS sequence"/>
</dbReference>
<keyword evidence="2" id="KW-1185">Reference proteome</keyword>
<accession>A0A4Y9XJP9</accession>
<evidence type="ECO:0000313" key="1">
    <source>
        <dbReference type="EMBL" id="TFY50206.1"/>
    </source>
</evidence>
<sequence length="139" mass="15207">MRGLEVLLSGQARYAYVLGPRAITELTIYEAELLFAAHLIRTESDSHKDIAIAPDGQAAIAAQRSARARENQTLAEISLLALLGLSRLDEDASRPSAPAVGRRSWVRPQANASSVAVHERNRALRIIYHDVDIRGVATR</sequence>
<organism evidence="1 2">
    <name type="scientific">Dentipellis fragilis</name>
    <dbReference type="NCBI Taxonomy" id="205917"/>
    <lineage>
        <taxon>Eukaryota</taxon>
        <taxon>Fungi</taxon>
        <taxon>Dikarya</taxon>
        <taxon>Basidiomycota</taxon>
        <taxon>Agaricomycotina</taxon>
        <taxon>Agaricomycetes</taxon>
        <taxon>Russulales</taxon>
        <taxon>Hericiaceae</taxon>
        <taxon>Dentipellis</taxon>
    </lineage>
</organism>
<reference evidence="1 2" key="1">
    <citation type="submission" date="2019-02" db="EMBL/GenBank/DDBJ databases">
        <title>Genome sequencing of the rare red list fungi Dentipellis fragilis.</title>
        <authorList>
            <person name="Buettner E."/>
            <person name="Kellner H."/>
        </authorList>
    </citation>
    <scope>NUCLEOTIDE SEQUENCE [LARGE SCALE GENOMIC DNA]</scope>
    <source>
        <strain evidence="1 2">DSM 105465</strain>
    </source>
</reference>
<protein>
    <submittedName>
        <fullName evidence="1">Uncharacterized protein</fullName>
    </submittedName>
</protein>
<dbReference type="AlphaFoldDB" id="A0A4Y9XJP9"/>